<sequence length="540" mass="60559">MQFPLWQNYCALLCMKWIFFCWLFIPLALTAQPVIVTGAMGERFSVRTVAQNLSDPWELTYAPDNYLWITEARGYRVSRIHPRTGEKQVLLDLNNRKNFLRYDVIPDTEDGGKPWPQSGLMGMAVHPQLLQGQPYVYVAYLYYFEGANQQGVGCLPGKRGCFFRTRIERYTYHPNTHTLDSAVIICDSIPGSNDHNGGRLIIAPVNNQYYLFYSVGDMGAGQYDNAGRPNHAQDINAYEGKILRFQAQPDSTITGPDAWIPEDNPFNAHRRNAVWTYGHRNPQGIVFNKNNGRLYEVEHGPFSDDEINLITPGCNYGHPLVIGYNDGNYNQLAAGATTDTTLPGKWHTTYPTIYSEQENAKAMGSNYRNPLNSLYPAANRMLTALLPKVIRGDNENKEWLSEAPSGMTLYNADVIPGWKNSLLIATLKGGRMIRQQLNASGDSIISDTMLYFKDQVRYRDVAVSADGWRIYLATDSATRSSGPTGDKGIEYENRGVILEFTYMGTPPKQQPKPAPAAPPAANTASPAIPAHRHYTYTVDQ</sequence>
<dbReference type="Pfam" id="PF07995">
    <property type="entry name" value="GSDH"/>
    <property type="match status" value="2"/>
</dbReference>
<reference evidence="4" key="1">
    <citation type="submission" date="2017-01" db="EMBL/GenBank/DDBJ databases">
        <authorList>
            <person name="Varghese N."/>
            <person name="Submissions S."/>
        </authorList>
    </citation>
    <scope>NUCLEOTIDE SEQUENCE [LARGE SCALE GENOMIC DNA]</scope>
    <source>
        <strain evidence="4">DSM 21054</strain>
    </source>
</reference>
<accession>A0A1N7KPA3</accession>
<evidence type="ECO:0000256" key="1">
    <source>
        <dbReference type="SAM" id="MobiDB-lite"/>
    </source>
</evidence>
<feature type="compositionally biased region" description="Low complexity" evidence="1">
    <location>
        <begin position="519"/>
        <end position="529"/>
    </location>
</feature>
<dbReference type="PANTHER" id="PTHR19328">
    <property type="entry name" value="HEDGEHOG-INTERACTING PROTEIN"/>
    <property type="match status" value="1"/>
</dbReference>
<dbReference type="EMBL" id="FTOR01000001">
    <property type="protein sequence ID" value="SIS63408.1"/>
    <property type="molecule type" value="Genomic_DNA"/>
</dbReference>
<feature type="domain" description="Glucose/Sorbosone dehydrogenase" evidence="2">
    <location>
        <begin position="53"/>
        <end position="331"/>
    </location>
</feature>
<protein>
    <submittedName>
        <fullName evidence="3">Dehydrogenase, PQQ-dependent, s-GDH family</fullName>
    </submittedName>
</protein>
<feature type="region of interest" description="Disordered" evidence="1">
    <location>
        <begin position="505"/>
        <end position="532"/>
    </location>
</feature>
<dbReference type="AlphaFoldDB" id="A0A1N7KPA3"/>
<name>A0A1N7KPA3_9BACT</name>
<dbReference type="PANTHER" id="PTHR19328:SF13">
    <property type="entry name" value="HIPL1 PROTEIN"/>
    <property type="match status" value="1"/>
</dbReference>
<feature type="domain" description="Glucose/Sorbosone dehydrogenase" evidence="2">
    <location>
        <begin position="401"/>
        <end position="477"/>
    </location>
</feature>
<dbReference type="SUPFAM" id="SSF50952">
    <property type="entry name" value="Soluble quinoprotein glucose dehydrogenase"/>
    <property type="match status" value="1"/>
</dbReference>
<gene>
    <name evidence="3" type="ORF">SAMN05421788_101338</name>
</gene>
<dbReference type="OrthoDB" id="9770043at2"/>
<dbReference type="Proteomes" id="UP000186917">
    <property type="component" value="Unassembled WGS sequence"/>
</dbReference>
<dbReference type="InterPro" id="IPR011041">
    <property type="entry name" value="Quinoprot_gluc/sorb_DH_b-prop"/>
</dbReference>
<keyword evidence="4" id="KW-1185">Reference proteome</keyword>
<evidence type="ECO:0000313" key="4">
    <source>
        <dbReference type="Proteomes" id="UP000186917"/>
    </source>
</evidence>
<organism evidence="3 4">
    <name type="scientific">Filimonas lacunae</name>
    <dbReference type="NCBI Taxonomy" id="477680"/>
    <lineage>
        <taxon>Bacteria</taxon>
        <taxon>Pseudomonadati</taxon>
        <taxon>Bacteroidota</taxon>
        <taxon>Chitinophagia</taxon>
        <taxon>Chitinophagales</taxon>
        <taxon>Chitinophagaceae</taxon>
        <taxon>Filimonas</taxon>
    </lineage>
</organism>
<dbReference type="InterPro" id="IPR011042">
    <property type="entry name" value="6-blade_b-propeller_TolB-like"/>
</dbReference>
<proteinExistence type="predicted"/>
<evidence type="ECO:0000259" key="2">
    <source>
        <dbReference type="Pfam" id="PF07995"/>
    </source>
</evidence>
<dbReference type="InterPro" id="IPR012938">
    <property type="entry name" value="Glc/Sorbosone_DH"/>
</dbReference>
<dbReference type="Gene3D" id="2.120.10.30">
    <property type="entry name" value="TolB, C-terminal domain"/>
    <property type="match status" value="1"/>
</dbReference>
<evidence type="ECO:0000313" key="3">
    <source>
        <dbReference type="EMBL" id="SIS63408.1"/>
    </source>
</evidence>
<feature type="compositionally biased region" description="Pro residues" evidence="1">
    <location>
        <begin position="508"/>
        <end position="518"/>
    </location>
</feature>